<protein>
    <submittedName>
        <fullName evidence="2">Uncharacterized protein</fullName>
    </submittedName>
</protein>
<feature type="compositionally biased region" description="Polar residues" evidence="1">
    <location>
        <begin position="136"/>
        <end position="146"/>
    </location>
</feature>
<feature type="compositionally biased region" description="Basic and acidic residues" evidence="1">
    <location>
        <begin position="374"/>
        <end position="391"/>
    </location>
</feature>
<reference evidence="2 3" key="1">
    <citation type="submission" date="2019-03" db="EMBL/GenBank/DDBJ databases">
        <title>Single cell metagenomics reveals metabolic interactions within the superorganism composed of flagellate Streblomastix strix and complex community of Bacteroidetes bacteria on its surface.</title>
        <authorList>
            <person name="Treitli S.C."/>
            <person name="Kolisko M."/>
            <person name="Husnik F."/>
            <person name="Keeling P."/>
            <person name="Hampl V."/>
        </authorList>
    </citation>
    <scope>NUCLEOTIDE SEQUENCE [LARGE SCALE GENOMIC DNA]</scope>
    <source>
        <strain evidence="2">ST1C</strain>
    </source>
</reference>
<sequence>MKPIIEEEMKKPKVMLPGQFKEYPNKGGPAFFYPPKTYRPTAIYRIKDLNLSDEQRNQFDGDVREGVVPFCLRQTNNIEAWANLPRGSYIPGLLIIETQSKDQEQFTNDLERIVADGTDDNGGEDESEHAIKSKRFTNGNDRLRRNNSGTQLQATVNGEANHEINITKISTNNPIQNVNGSDELGGTVAGRSYRQQPTKMDIQTIKQSITLAMSTVSSKKMTDKITSHNHLPTRTRKLKQFLIQKLAILNYHSSRIGLSLRESCSTQINDATNQRPKKTPEAKRAFQSHYSISPQGFPKLEPTLTLLTASHTSRNGEKRQMLPQLQKTSPPNTPKATGPVQDPRNRNNDPNPRVRQRQCPTPKLTSRYSWTDQGRIEERRQGRDLENRETDNDNEEILNNNWESDSKILGNYFYM</sequence>
<feature type="non-terminal residue" evidence="2">
    <location>
        <position position="415"/>
    </location>
</feature>
<dbReference type="EMBL" id="SNRW01002420">
    <property type="protein sequence ID" value="KAA6392831.1"/>
    <property type="molecule type" value="Genomic_DNA"/>
</dbReference>
<feature type="region of interest" description="Disordered" evidence="1">
    <location>
        <begin position="313"/>
        <end position="392"/>
    </location>
</feature>
<name>A0A5J4WD23_9EUKA</name>
<feature type="region of interest" description="Disordered" evidence="1">
    <location>
        <begin position="117"/>
        <end position="146"/>
    </location>
</feature>
<dbReference type="Proteomes" id="UP000324800">
    <property type="component" value="Unassembled WGS sequence"/>
</dbReference>
<feature type="compositionally biased region" description="Acidic residues" evidence="1">
    <location>
        <begin position="117"/>
        <end position="127"/>
    </location>
</feature>
<feature type="region of interest" description="Disordered" evidence="1">
    <location>
        <begin position="268"/>
        <end position="299"/>
    </location>
</feature>
<evidence type="ECO:0000256" key="1">
    <source>
        <dbReference type="SAM" id="MobiDB-lite"/>
    </source>
</evidence>
<comment type="caution">
    <text evidence="2">The sequence shown here is derived from an EMBL/GenBank/DDBJ whole genome shotgun (WGS) entry which is preliminary data.</text>
</comment>
<evidence type="ECO:0000313" key="2">
    <source>
        <dbReference type="EMBL" id="KAA6392831.1"/>
    </source>
</evidence>
<proteinExistence type="predicted"/>
<feature type="compositionally biased region" description="Polar residues" evidence="1">
    <location>
        <begin position="363"/>
        <end position="372"/>
    </location>
</feature>
<evidence type="ECO:0000313" key="3">
    <source>
        <dbReference type="Proteomes" id="UP000324800"/>
    </source>
</evidence>
<dbReference type="AlphaFoldDB" id="A0A5J4WD23"/>
<accession>A0A5J4WD23</accession>
<organism evidence="2 3">
    <name type="scientific">Streblomastix strix</name>
    <dbReference type="NCBI Taxonomy" id="222440"/>
    <lineage>
        <taxon>Eukaryota</taxon>
        <taxon>Metamonada</taxon>
        <taxon>Preaxostyla</taxon>
        <taxon>Oxymonadida</taxon>
        <taxon>Streblomastigidae</taxon>
        <taxon>Streblomastix</taxon>
    </lineage>
</organism>
<gene>
    <name evidence="2" type="ORF">EZS28_011646</name>
</gene>